<sequence length="70" mass="8501">MKMPNTRGFSPKSEWNKVNWRKLEKTLFKLQKRIYRASQRGDVRVVRKLQKTLMKSWDETLERVALIHIT</sequence>
<feature type="domain" description="Reverse transcriptase N-terminal" evidence="1">
    <location>
        <begin position="15"/>
        <end position="61"/>
    </location>
</feature>
<dbReference type="HOGENOM" id="CLU_2753443_0_0_3"/>
<dbReference type="InterPro" id="IPR025960">
    <property type="entry name" value="RVT_N"/>
</dbReference>
<organism evidence="2 3">
    <name type="scientific">Moorena producens 3L</name>
    <dbReference type="NCBI Taxonomy" id="489825"/>
    <lineage>
        <taxon>Bacteria</taxon>
        <taxon>Bacillati</taxon>
        <taxon>Cyanobacteriota</taxon>
        <taxon>Cyanophyceae</taxon>
        <taxon>Coleofasciculales</taxon>
        <taxon>Coleofasciculaceae</taxon>
        <taxon>Moorena</taxon>
    </lineage>
</organism>
<accession>F4XSF1</accession>
<dbReference type="AlphaFoldDB" id="F4XSF1"/>
<name>F4XSF1_9CYAN</name>
<dbReference type="Pfam" id="PF13655">
    <property type="entry name" value="RVT_N"/>
    <property type="match status" value="1"/>
</dbReference>
<gene>
    <name evidence="2" type="ORF">LYNGBM3L_17300</name>
</gene>
<dbReference type="eggNOG" id="COG3344">
    <property type="taxonomic scope" value="Bacteria"/>
</dbReference>
<evidence type="ECO:0000313" key="2">
    <source>
        <dbReference type="EMBL" id="EGJ32471.1"/>
    </source>
</evidence>
<evidence type="ECO:0000313" key="3">
    <source>
        <dbReference type="Proteomes" id="UP000003959"/>
    </source>
</evidence>
<protein>
    <recommendedName>
        <fullName evidence="1">Reverse transcriptase N-terminal domain-containing protein</fullName>
    </recommendedName>
</protein>
<evidence type="ECO:0000259" key="1">
    <source>
        <dbReference type="Pfam" id="PF13655"/>
    </source>
</evidence>
<dbReference type="Proteomes" id="UP000003959">
    <property type="component" value="Unassembled WGS sequence"/>
</dbReference>
<dbReference type="EMBL" id="GL890921">
    <property type="protein sequence ID" value="EGJ32471.1"/>
    <property type="molecule type" value="Genomic_DNA"/>
</dbReference>
<proteinExistence type="predicted"/>
<keyword evidence="3" id="KW-1185">Reference proteome</keyword>
<reference evidence="3" key="1">
    <citation type="journal article" date="2011" name="Proc. Natl. Acad. Sci. U.S.A.">
        <title>Genomic insights into the physiology and ecology of the marine filamentous cyanobacterium Lyngbya majuscula.</title>
        <authorList>
            <person name="Jones A.C."/>
            <person name="Monroe E.A."/>
            <person name="Podell S."/>
            <person name="Hess W.R."/>
            <person name="Klages S."/>
            <person name="Esquenazi E."/>
            <person name="Niessen S."/>
            <person name="Hoover H."/>
            <person name="Rothmann M."/>
            <person name="Lasken R.S."/>
            <person name="Yates J.R.III."/>
            <person name="Reinhardt R."/>
            <person name="Kube M."/>
            <person name="Burkart M.D."/>
            <person name="Allen E.E."/>
            <person name="Dorrestein P.C."/>
            <person name="Gerwick W.H."/>
            <person name="Gerwick L."/>
        </authorList>
    </citation>
    <scope>NUCLEOTIDE SEQUENCE [LARGE SCALE GENOMIC DNA]</scope>
    <source>
        <strain evidence="3">3L</strain>
    </source>
</reference>